<organism evidence="2 3">
    <name type="scientific">Parafilimonas terrae</name>
    <dbReference type="NCBI Taxonomy" id="1465490"/>
    <lineage>
        <taxon>Bacteria</taxon>
        <taxon>Pseudomonadati</taxon>
        <taxon>Bacteroidota</taxon>
        <taxon>Chitinophagia</taxon>
        <taxon>Chitinophagales</taxon>
        <taxon>Chitinophagaceae</taxon>
        <taxon>Parafilimonas</taxon>
    </lineage>
</organism>
<dbReference type="AlphaFoldDB" id="A0A1I5WCW1"/>
<protein>
    <recommendedName>
        <fullName evidence="1">ThuA-like domain-containing protein</fullName>
    </recommendedName>
</protein>
<proteinExistence type="predicted"/>
<gene>
    <name evidence="2" type="ORF">SAMN05444277_106100</name>
</gene>
<dbReference type="PANTHER" id="PTHR40469:SF2">
    <property type="entry name" value="GALACTOSE-BINDING DOMAIN-LIKE SUPERFAMILY PROTEIN"/>
    <property type="match status" value="1"/>
</dbReference>
<dbReference type="Pfam" id="PF06283">
    <property type="entry name" value="ThuA"/>
    <property type="match status" value="1"/>
</dbReference>
<dbReference type="InterPro" id="IPR029010">
    <property type="entry name" value="ThuA-like"/>
</dbReference>
<dbReference type="PANTHER" id="PTHR40469">
    <property type="entry name" value="SECRETED GLYCOSYL HYDROLASE"/>
    <property type="match status" value="1"/>
</dbReference>
<evidence type="ECO:0000259" key="1">
    <source>
        <dbReference type="Pfam" id="PF06283"/>
    </source>
</evidence>
<dbReference type="Gene3D" id="3.40.50.880">
    <property type="match status" value="1"/>
</dbReference>
<name>A0A1I5WCW1_9BACT</name>
<reference evidence="2 3" key="1">
    <citation type="submission" date="2016-10" db="EMBL/GenBank/DDBJ databases">
        <authorList>
            <person name="de Groot N.N."/>
        </authorList>
    </citation>
    <scope>NUCLEOTIDE SEQUENCE [LARGE SCALE GENOMIC DNA]</scope>
    <source>
        <strain evidence="2 3">DSM 28286</strain>
    </source>
</reference>
<sequence length="246" mass="27881">MIKLNTLVCTFFAIFFMNTIFAQSPKILVFSKTTSFYHESIPEGMAAIQALGKRNGFGVDTTRDAAAFTDQNLKQYAAVVFLNTADESSTLFTEAQRAAFVHFIQSGKGYVGVHAGSDALYNWPWYNQLVGAYFKNHPKPQEAELTVTDKNFIATKELPASWKHFDEWYNYKQTNWDSVHVLLTVNEKSYAGGENGNYHPVCWYHNYDGGRSFFLGLGHTKECYTDPLFLDLLLGGIKYAITNRDK</sequence>
<dbReference type="EMBL" id="FOXQ01000006">
    <property type="protein sequence ID" value="SFQ17508.1"/>
    <property type="molecule type" value="Genomic_DNA"/>
</dbReference>
<dbReference type="STRING" id="1465490.SAMN05444277_106100"/>
<accession>A0A1I5WCW1</accession>
<evidence type="ECO:0000313" key="2">
    <source>
        <dbReference type="EMBL" id="SFQ17508.1"/>
    </source>
</evidence>
<keyword evidence="3" id="KW-1185">Reference proteome</keyword>
<dbReference type="InterPro" id="IPR029062">
    <property type="entry name" value="Class_I_gatase-like"/>
</dbReference>
<dbReference type="OrthoDB" id="9816308at2"/>
<feature type="domain" description="ThuA-like" evidence="1">
    <location>
        <begin position="26"/>
        <end position="240"/>
    </location>
</feature>
<dbReference type="RefSeq" id="WP_090658393.1">
    <property type="nucleotide sequence ID" value="NZ_FOXQ01000006.1"/>
</dbReference>
<dbReference type="Proteomes" id="UP000199031">
    <property type="component" value="Unassembled WGS sequence"/>
</dbReference>
<dbReference type="SUPFAM" id="SSF52317">
    <property type="entry name" value="Class I glutamine amidotransferase-like"/>
    <property type="match status" value="1"/>
</dbReference>
<evidence type="ECO:0000313" key="3">
    <source>
        <dbReference type="Proteomes" id="UP000199031"/>
    </source>
</evidence>